<name>A0A1K0IP28_CUPNE</name>
<gene>
    <name evidence="2" type="ORF">CNECB9_5140020</name>
</gene>
<keyword evidence="1" id="KW-0812">Transmembrane</keyword>
<evidence type="ECO:0000256" key="1">
    <source>
        <dbReference type="SAM" id="Phobius"/>
    </source>
</evidence>
<evidence type="ECO:0000313" key="2">
    <source>
        <dbReference type="EMBL" id="SCU92612.1"/>
    </source>
</evidence>
<proteinExistence type="predicted"/>
<keyword evidence="1" id="KW-1133">Transmembrane helix</keyword>
<protein>
    <submittedName>
        <fullName evidence="2">Uncharacterized protein</fullName>
    </submittedName>
</protein>
<reference evidence="2" key="1">
    <citation type="submission" date="2016-09" db="EMBL/GenBank/DDBJ databases">
        <authorList>
            <person name="Capua I."/>
            <person name="De Benedictis P."/>
            <person name="Joannis T."/>
            <person name="Lombin L.H."/>
            <person name="Cattoli G."/>
        </authorList>
    </citation>
    <scope>NUCLEOTIDE SEQUENCE</scope>
    <source>
        <strain evidence="2">B9</strain>
    </source>
</reference>
<keyword evidence="1" id="KW-0472">Membrane</keyword>
<dbReference type="AlphaFoldDB" id="A0A1K0IP28"/>
<accession>A0A1K0IP28</accession>
<dbReference type="EMBL" id="FMSH01000462">
    <property type="protein sequence ID" value="SCU92612.1"/>
    <property type="molecule type" value="Genomic_DNA"/>
</dbReference>
<feature type="transmembrane region" description="Helical" evidence="1">
    <location>
        <begin position="6"/>
        <end position="26"/>
    </location>
</feature>
<dbReference type="RefSeq" id="WP_340529204.1">
    <property type="nucleotide sequence ID" value="NZ_FMSH01000462.1"/>
</dbReference>
<organism evidence="2">
    <name type="scientific">Cupriavidus necator</name>
    <name type="common">Alcaligenes eutrophus</name>
    <name type="synonym">Ralstonia eutropha</name>
    <dbReference type="NCBI Taxonomy" id="106590"/>
    <lineage>
        <taxon>Bacteria</taxon>
        <taxon>Pseudomonadati</taxon>
        <taxon>Pseudomonadota</taxon>
        <taxon>Betaproteobacteria</taxon>
        <taxon>Burkholderiales</taxon>
        <taxon>Burkholderiaceae</taxon>
        <taxon>Cupriavidus</taxon>
    </lineage>
</organism>
<sequence length="56" mass="6505">MTDTDSAGIIWSLVFLAVLVGVYGYIIRVGIHHKPVFGMAKHSLRYWWHRLVHVTR</sequence>